<comment type="caution">
    <text evidence="2">The sequence shown here is derived from an EMBL/GenBank/DDBJ whole genome shotgun (WGS) entry which is preliminary data.</text>
</comment>
<evidence type="ECO:0000313" key="3">
    <source>
        <dbReference type="Proteomes" id="UP000247892"/>
    </source>
</evidence>
<name>A0A318LI48_9PSEU</name>
<protein>
    <submittedName>
        <fullName evidence="2">Uncharacterized protein</fullName>
    </submittedName>
</protein>
<feature type="region of interest" description="Disordered" evidence="1">
    <location>
        <begin position="56"/>
        <end position="77"/>
    </location>
</feature>
<organism evidence="2 3">
    <name type="scientific">Prauserella flavalba</name>
    <dbReference type="NCBI Taxonomy" id="1477506"/>
    <lineage>
        <taxon>Bacteria</taxon>
        <taxon>Bacillati</taxon>
        <taxon>Actinomycetota</taxon>
        <taxon>Actinomycetes</taxon>
        <taxon>Pseudonocardiales</taxon>
        <taxon>Pseudonocardiaceae</taxon>
        <taxon>Prauserella</taxon>
    </lineage>
</organism>
<dbReference type="EMBL" id="MASU01000008">
    <property type="protein sequence ID" value="PXY29713.1"/>
    <property type="molecule type" value="Genomic_DNA"/>
</dbReference>
<keyword evidence="3" id="KW-1185">Reference proteome</keyword>
<evidence type="ECO:0000313" key="2">
    <source>
        <dbReference type="EMBL" id="PXY29713.1"/>
    </source>
</evidence>
<feature type="compositionally biased region" description="Basic and acidic residues" evidence="1">
    <location>
        <begin position="66"/>
        <end position="77"/>
    </location>
</feature>
<evidence type="ECO:0000256" key="1">
    <source>
        <dbReference type="SAM" id="MobiDB-lite"/>
    </source>
</evidence>
<dbReference type="Proteomes" id="UP000247892">
    <property type="component" value="Unassembled WGS sequence"/>
</dbReference>
<accession>A0A318LI48</accession>
<proteinExistence type="predicted"/>
<gene>
    <name evidence="2" type="ORF">BA062_21285</name>
</gene>
<dbReference type="AlphaFoldDB" id="A0A318LI48"/>
<sequence length="161" mass="17106">MHVLGARALAEPERAVDGVEPEEVPVRVVADRRLRAAPAQLAEAVAARRRPGRQAALVGAGAVGREPGDDPVGERPARRVRVLTYQCQLLGPVRRPRPLQRRRDVVAVVGVAVGDQRVVGERRAAQLQLSLGGPRRVALGVEGRVARLVPSVPFGPGARSG</sequence>
<reference evidence="2 3" key="1">
    <citation type="submission" date="2016-07" db="EMBL/GenBank/DDBJ databases">
        <title>Draft genome sequence of Prauserella sp. YIM 121212, isolated from alkaline soil.</title>
        <authorList>
            <person name="Ruckert C."/>
            <person name="Albersmeier A."/>
            <person name="Jiang C.-L."/>
            <person name="Jiang Y."/>
            <person name="Kalinowski J."/>
            <person name="Schneider O."/>
            <person name="Winkler A."/>
            <person name="Zotchev S.B."/>
        </authorList>
    </citation>
    <scope>NUCLEOTIDE SEQUENCE [LARGE SCALE GENOMIC DNA]</scope>
    <source>
        <strain evidence="2 3">YIM 121212</strain>
    </source>
</reference>